<evidence type="ECO:0000313" key="1">
    <source>
        <dbReference type="EMBL" id="MFD3263330.1"/>
    </source>
</evidence>
<evidence type="ECO:0008006" key="3">
    <source>
        <dbReference type="Google" id="ProtNLM"/>
    </source>
</evidence>
<comment type="caution">
    <text evidence="1">The sequence shown here is derived from an EMBL/GenBank/DDBJ whole genome shotgun (WGS) entry which is preliminary data.</text>
</comment>
<proteinExistence type="predicted"/>
<evidence type="ECO:0000313" key="2">
    <source>
        <dbReference type="Proteomes" id="UP001598130"/>
    </source>
</evidence>
<keyword evidence="2" id="KW-1185">Reference proteome</keyword>
<sequence length="115" mass="12788">MAVKFDFKRLGQPFEADWPVRVNVPQDGGGVQAEDFTARFRLLTKDDFEAITQGEAPGLLKGDPDGYNTWRMCLVGLKDEHLTAELKEGLLSAPYVRQAIIAAYQQFSQGIAVKN</sequence>
<organism evidence="1 2">
    <name type="scientific">Phenylobacterium ferrooxidans</name>
    <dbReference type="NCBI Taxonomy" id="2982689"/>
    <lineage>
        <taxon>Bacteria</taxon>
        <taxon>Pseudomonadati</taxon>
        <taxon>Pseudomonadota</taxon>
        <taxon>Alphaproteobacteria</taxon>
        <taxon>Caulobacterales</taxon>
        <taxon>Caulobacteraceae</taxon>
        <taxon>Phenylobacterium</taxon>
    </lineage>
</organism>
<dbReference type="Proteomes" id="UP001598130">
    <property type="component" value="Unassembled WGS sequence"/>
</dbReference>
<name>A0ABW6CNC6_9CAUL</name>
<protein>
    <recommendedName>
        <fullName evidence="3">Phage tail assembly chaperone</fullName>
    </recommendedName>
</protein>
<accession>A0ABW6CNC6</accession>
<reference evidence="1 2" key="1">
    <citation type="submission" date="2022-09" db="EMBL/GenBank/DDBJ databases">
        <title>New species of Phenylobacterium.</title>
        <authorList>
            <person name="Mieszkin S."/>
        </authorList>
    </citation>
    <scope>NUCLEOTIDE SEQUENCE [LARGE SCALE GENOMIC DNA]</scope>
    <source>
        <strain evidence="1 2">HK31-G</strain>
    </source>
</reference>
<dbReference type="RefSeq" id="WP_377368149.1">
    <property type="nucleotide sequence ID" value="NZ_JAOTJD010000006.1"/>
</dbReference>
<dbReference type="EMBL" id="JAOTJD010000006">
    <property type="protein sequence ID" value="MFD3263330.1"/>
    <property type="molecule type" value="Genomic_DNA"/>
</dbReference>
<gene>
    <name evidence="1" type="ORF">OCL97_05025</name>
</gene>